<keyword evidence="1" id="KW-0472">Membrane</keyword>
<name>A0ABV0MNR2_9TELE</name>
<evidence type="ECO:0000256" key="1">
    <source>
        <dbReference type="SAM" id="Phobius"/>
    </source>
</evidence>
<organism evidence="2 3">
    <name type="scientific">Goodea atripinnis</name>
    <dbReference type="NCBI Taxonomy" id="208336"/>
    <lineage>
        <taxon>Eukaryota</taxon>
        <taxon>Metazoa</taxon>
        <taxon>Chordata</taxon>
        <taxon>Craniata</taxon>
        <taxon>Vertebrata</taxon>
        <taxon>Euteleostomi</taxon>
        <taxon>Actinopterygii</taxon>
        <taxon>Neopterygii</taxon>
        <taxon>Teleostei</taxon>
        <taxon>Neoteleostei</taxon>
        <taxon>Acanthomorphata</taxon>
        <taxon>Ovalentaria</taxon>
        <taxon>Atherinomorphae</taxon>
        <taxon>Cyprinodontiformes</taxon>
        <taxon>Goodeidae</taxon>
        <taxon>Goodea</taxon>
    </lineage>
</organism>
<protein>
    <submittedName>
        <fullName evidence="2">Uncharacterized protein</fullName>
    </submittedName>
</protein>
<keyword evidence="1" id="KW-1133">Transmembrane helix</keyword>
<evidence type="ECO:0000313" key="2">
    <source>
        <dbReference type="EMBL" id="MEQ2159702.1"/>
    </source>
</evidence>
<proteinExistence type="predicted"/>
<evidence type="ECO:0000313" key="3">
    <source>
        <dbReference type="Proteomes" id="UP001476798"/>
    </source>
</evidence>
<feature type="transmembrane region" description="Helical" evidence="1">
    <location>
        <begin position="85"/>
        <end position="105"/>
    </location>
</feature>
<sequence length="107" mass="12425">MKDKESRLIKADEKGRHGGIKCKVEAKDAAKRETEWGCLLVWWQGLIHCNKDRTQEKQSEKTAVPPPSVPPPYSLTHGIQYRPKVWTHLLIRRVFFIFMTMNIVASH</sequence>
<keyword evidence="1" id="KW-0812">Transmembrane</keyword>
<gene>
    <name evidence="2" type="ORF">GOODEAATRI_025767</name>
</gene>
<keyword evidence="3" id="KW-1185">Reference proteome</keyword>
<reference evidence="2 3" key="1">
    <citation type="submission" date="2021-06" db="EMBL/GenBank/DDBJ databases">
        <authorList>
            <person name="Palmer J.M."/>
        </authorList>
    </citation>
    <scope>NUCLEOTIDE SEQUENCE [LARGE SCALE GENOMIC DNA]</scope>
    <source>
        <strain evidence="2 3">GA_2019</strain>
        <tissue evidence="2">Muscle</tissue>
    </source>
</reference>
<dbReference type="EMBL" id="JAHRIO010003079">
    <property type="protein sequence ID" value="MEQ2159702.1"/>
    <property type="molecule type" value="Genomic_DNA"/>
</dbReference>
<dbReference type="Proteomes" id="UP001476798">
    <property type="component" value="Unassembled WGS sequence"/>
</dbReference>
<comment type="caution">
    <text evidence="2">The sequence shown here is derived from an EMBL/GenBank/DDBJ whole genome shotgun (WGS) entry which is preliminary data.</text>
</comment>
<accession>A0ABV0MNR2</accession>